<evidence type="ECO:0000313" key="1">
    <source>
        <dbReference type="EMBL" id="GAC28064.1"/>
    </source>
</evidence>
<name>K6Y5K3_9ALTE</name>
<sequence>MYVYVYVTNFEDQKNSVGAGCYLNLALWDLILGVNTSI</sequence>
<comment type="caution">
    <text evidence="1">The sequence shown here is derived from an EMBL/GenBank/DDBJ whole genome shotgun (WGS) entry which is preliminary data.</text>
</comment>
<gene>
    <name evidence="1" type="ORF">GPAL_1186</name>
</gene>
<keyword evidence="2" id="KW-1185">Reference proteome</keyword>
<evidence type="ECO:0000313" key="2">
    <source>
        <dbReference type="Proteomes" id="UP000006251"/>
    </source>
</evidence>
<accession>K6Y5K3</accession>
<protein>
    <submittedName>
        <fullName evidence="1">Uncharacterized protein</fullName>
    </submittedName>
</protein>
<dbReference type="EMBL" id="BAEQ01000019">
    <property type="protein sequence ID" value="GAC28064.1"/>
    <property type="molecule type" value="Genomic_DNA"/>
</dbReference>
<organism evidence="1 2">
    <name type="scientific">Brumicola pallidula DSM 14239 = ACAM 615</name>
    <dbReference type="NCBI Taxonomy" id="1121922"/>
    <lineage>
        <taxon>Bacteria</taxon>
        <taxon>Pseudomonadati</taxon>
        <taxon>Pseudomonadota</taxon>
        <taxon>Gammaproteobacteria</taxon>
        <taxon>Alteromonadales</taxon>
        <taxon>Alteromonadaceae</taxon>
        <taxon>Brumicola</taxon>
    </lineage>
</organism>
<dbReference type="AlphaFoldDB" id="K6Y5K3"/>
<proteinExistence type="predicted"/>
<reference evidence="2" key="1">
    <citation type="journal article" date="2014" name="Environ. Microbiol.">
        <title>Comparative genomics of the marine bacterial genus Glaciecola reveals the high degree of genomic diversity and genomic characteristic for cold adaptation.</title>
        <authorList>
            <person name="Qin Q.L."/>
            <person name="Xie B.B."/>
            <person name="Yu Y."/>
            <person name="Shu Y.L."/>
            <person name="Rong J.C."/>
            <person name="Zhang Y.J."/>
            <person name="Zhao D.L."/>
            <person name="Chen X.L."/>
            <person name="Zhang X.Y."/>
            <person name="Chen B."/>
            <person name="Zhou B.C."/>
            <person name="Zhang Y.Z."/>
        </authorList>
    </citation>
    <scope>NUCLEOTIDE SEQUENCE [LARGE SCALE GENOMIC DNA]</scope>
    <source>
        <strain evidence="2">ACAM 615</strain>
    </source>
</reference>
<dbReference type="Proteomes" id="UP000006251">
    <property type="component" value="Unassembled WGS sequence"/>
</dbReference>